<dbReference type="PANTHER" id="PTHR35503">
    <property type="entry name" value="OSJNBA0006M15.15 PROTEIN"/>
    <property type="match status" value="1"/>
</dbReference>
<organism evidence="2 3">
    <name type="scientific">Morus notabilis</name>
    <dbReference type="NCBI Taxonomy" id="981085"/>
    <lineage>
        <taxon>Eukaryota</taxon>
        <taxon>Viridiplantae</taxon>
        <taxon>Streptophyta</taxon>
        <taxon>Embryophyta</taxon>
        <taxon>Tracheophyta</taxon>
        <taxon>Spermatophyta</taxon>
        <taxon>Magnoliopsida</taxon>
        <taxon>eudicotyledons</taxon>
        <taxon>Gunneridae</taxon>
        <taxon>Pentapetalae</taxon>
        <taxon>rosids</taxon>
        <taxon>fabids</taxon>
        <taxon>Rosales</taxon>
        <taxon>Moraceae</taxon>
        <taxon>Moreae</taxon>
        <taxon>Morus</taxon>
    </lineage>
</organism>
<dbReference type="Pfam" id="PF00168">
    <property type="entry name" value="C2"/>
    <property type="match status" value="1"/>
</dbReference>
<evidence type="ECO:0000313" key="3">
    <source>
        <dbReference type="Proteomes" id="UP000030645"/>
    </source>
</evidence>
<dbReference type="AlphaFoldDB" id="W9QDR2"/>
<dbReference type="InterPro" id="IPR000008">
    <property type="entry name" value="C2_dom"/>
</dbReference>
<dbReference type="OrthoDB" id="687396at2759"/>
<dbReference type="eggNOG" id="ENOG502S0ER">
    <property type="taxonomic scope" value="Eukaryota"/>
</dbReference>
<dbReference type="Gene3D" id="2.60.40.150">
    <property type="entry name" value="C2 domain"/>
    <property type="match status" value="1"/>
</dbReference>
<evidence type="ECO:0000259" key="1">
    <source>
        <dbReference type="PROSITE" id="PS50004"/>
    </source>
</evidence>
<name>W9QDR2_9ROSA</name>
<dbReference type="InterPro" id="IPR035892">
    <property type="entry name" value="C2_domain_sf"/>
</dbReference>
<dbReference type="PANTHER" id="PTHR35503:SF2">
    <property type="entry name" value="OS04G0455700 PROTEIN"/>
    <property type="match status" value="1"/>
</dbReference>
<evidence type="ECO:0000313" key="2">
    <source>
        <dbReference type="EMBL" id="EXB29435.1"/>
    </source>
</evidence>
<dbReference type="EMBL" id="KE343439">
    <property type="protein sequence ID" value="EXB29435.1"/>
    <property type="molecule type" value="Genomic_DNA"/>
</dbReference>
<dbReference type="KEGG" id="mnt:21404929"/>
<dbReference type="PROSITE" id="PS50004">
    <property type="entry name" value="C2"/>
    <property type="match status" value="1"/>
</dbReference>
<reference evidence="3" key="1">
    <citation type="submission" date="2013-01" db="EMBL/GenBank/DDBJ databases">
        <title>Draft Genome Sequence of a Mulberry Tree, Morus notabilis C.K. Schneid.</title>
        <authorList>
            <person name="He N."/>
            <person name="Zhao S."/>
        </authorList>
    </citation>
    <scope>NUCLEOTIDE SEQUENCE</scope>
</reference>
<feature type="domain" description="C2" evidence="1">
    <location>
        <begin position="1"/>
        <end position="128"/>
    </location>
</feature>
<proteinExistence type="predicted"/>
<sequence length="199" mass="22455">MTTTQHFSSLTCDMKIIEAKNIESKIKGNLFVRFYLPSSIRNNKTSIGVNTREISTKNDHVWNESFSLACCGIRDSIDTTNLSQESLVFELWFRNKVPVFGASKLLGRGEISLKDVLESPNMVFDKWVTLVSTRGHVVDGVKSPKLKVEMRTGILKDEVKRRPRTGKKWNECGCKDGHDHGCSYDDYDVFALAAALEAF</sequence>
<protein>
    <recommendedName>
        <fullName evidence="1">C2 domain-containing protein</fullName>
    </recommendedName>
</protein>
<accession>W9QDR2</accession>
<keyword evidence="3" id="KW-1185">Reference proteome</keyword>
<gene>
    <name evidence="2" type="ORF">L484_022106</name>
</gene>
<dbReference type="Proteomes" id="UP000030645">
    <property type="component" value="Unassembled WGS sequence"/>
</dbReference>
<dbReference type="SUPFAM" id="SSF49562">
    <property type="entry name" value="C2 domain (Calcium/lipid-binding domain, CaLB)"/>
    <property type="match status" value="1"/>
</dbReference>